<evidence type="ECO:0000256" key="3">
    <source>
        <dbReference type="ARBA" id="ARBA00006958"/>
    </source>
</evidence>
<dbReference type="GO" id="GO:0005634">
    <property type="term" value="C:nucleus"/>
    <property type="evidence" value="ECO:0007669"/>
    <property type="project" value="UniProtKB-SubCell"/>
</dbReference>
<reference evidence="9" key="1">
    <citation type="journal article" date="2019" name="Science">
        <title>Mutation of a bHLH transcription factor allowed almond domestication.</title>
        <authorList>
            <person name="Sanchez-Perez R."/>
            <person name="Pavan S."/>
            <person name="Mazzeo R."/>
            <person name="Moldovan C."/>
            <person name="Aiese Cigliano R."/>
            <person name="Del Cueto J."/>
            <person name="Ricciardi F."/>
            <person name="Lotti C."/>
            <person name="Ricciardi L."/>
            <person name="Dicenta F."/>
            <person name="Lopez-Marques R.L."/>
            <person name="Lindberg Moller B."/>
        </authorList>
    </citation>
    <scope>NUCLEOTIDE SEQUENCE</scope>
</reference>
<comment type="subcellular location">
    <subcellularLocation>
        <location evidence="2">Nucleus</location>
    </subcellularLocation>
</comment>
<evidence type="ECO:0000313" key="9">
    <source>
        <dbReference type="EMBL" id="BBG96428.1"/>
    </source>
</evidence>
<sequence>MHALNSIAFDWMAKPRPAVPSKIRESTRFYPYFKNCIGAIDGTHIPAMVRRRDVSSYRNRHGKISQNVLAACNFDLEFMYVLSGWEGSGHDSKLLNDALSRRNGLKVPQGKYFLIDCGFQGVQDHLQDFASHGNDPQNENELFNLRHALLRNVIERIFGIFKSRFTIFKSAPPFPFKTQAELVLACIALHNFLLKECCSDEFPIEPIDESSSSSVLPVHEEENLEPIVQTKSSKEKMLMHGGYHSFRYSSPAAEREETMFKDVSSCNTYNYGDALYWDARYVEEGGSFDWYQRYSSLRPFVRNYIPTSSRVLMVGCGNADMQMDVRDMSVFPDESFEGVIDKARPGFQRPEGCSSSIKSYLEPIPITEKGLLPAEFVLEDPDCHFIYVCKKDDMELSSATTYGLTVDLLQ</sequence>
<keyword evidence="9" id="KW-0489">Methyltransferase</keyword>
<dbReference type="InterPro" id="IPR045249">
    <property type="entry name" value="HARBI1-like"/>
</dbReference>
<comment type="cofactor">
    <cofactor evidence="1">
        <name>a divalent metal cation</name>
        <dbReference type="ChEBI" id="CHEBI:60240"/>
    </cofactor>
</comment>
<evidence type="ECO:0000256" key="6">
    <source>
        <dbReference type="ARBA" id="ARBA00022801"/>
    </source>
</evidence>
<protein>
    <submittedName>
        <fullName evidence="9">S-adenosyl-L-methionine-dependent methyltransferases superfamily protein</fullName>
    </submittedName>
</protein>
<dbReference type="Gene3D" id="3.40.50.150">
    <property type="entry name" value="Vaccinia Virus protein VP39"/>
    <property type="match status" value="1"/>
</dbReference>
<evidence type="ECO:0000256" key="2">
    <source>
        <dbReference type="ARBA" id="ARBA00004123"/>
    </source>
</evidence>
<proteinExistence type="inferred from homology"/>
<evidence type="ECO:0000256" key="5">
    <source>
        <dbReference type="ARBA" id="ARBA00022723"/>
    </source>
</evidence>
<gene>
    <name evidence="9" type="ORF">Prudu_005226</name>
</gene>
<dbReference type="GO" id="GO:0046872">
    <property type="term" value="F:metal ion binding"/>
    <property type="evidence" value="ECO:0007669"/>
    <property type="project" value="UniProtKB-KW"/>
</dbReference>
<dbReference type="GO" id="GO:0016787">
    <property type="term" value="F:hydrolase activity"/>
    <property type="evidence" value="ECO:0007669"/>
    <property type="project" value="UniProtKB-KW"/>
</dbReference>
<accession>A0A4Y1QX97</accession>
<dbReference type="InterPro" id="IPR027806">
    <property type="entry name" value="HARBI1_dom"/>
</dbReference>
<dbReference type="PANTHER" id="PTHR22930">
    <property type="match status" value="1"/>
</dbReference>
<dbReference type="GO" id="GO:0032259">
    <property type="term" value="P:methylation"/>
    <property type="evidence" value="ECO:0007669"/>
    <property type="project" value="UniProtKB-KW"/>
</dbReference>
<keyword evidence="6" id="KW-0378">Hydrolase</keyword>
<dbReference type="GO" id="GO:0008168">
    <property type="term" value="F:methyltransferase activity"/>
    <property type="evidence" value="ECO:0007669"/>
    <property type="project" value="UniProtKB-KW"/>
</dbReference>
<dbReference type="SUPFAM" id="SSF53335">
    <property type="entry name" value="S-adenosyl-L-methionine-dependent methyltransferases"/>
    <property type="match status" value="1"/>
</dbReference>
<keyword evidence="9" id="KW-0808">Transferase</keyword>
<keyword evidence="4" id="KW-0540">Nuclease</keyword>
<dbReference type="PANTHER" id="PTHR22930:SF259">
    <property type="entry name" value="OS08G0106900 PROTEIN"/>
    <property type="match status" value="1"/>
</dbReference>
<feature type="domain" description="DDE Tnp4" evidence="8">
    <location>
        <begin position="40"/>
        <end position="191"/>
    </location>
</feature>
<dbReference type="InterPro" id="IPR029063">
    <property type="entry name" value="SAM-dependent_MTases_sf"/>
</dbReference>
<dbReference type="EMBL" id="AP019298">
    <property type="protein sequence ID" value="BBG96428.1"/>
    <property type="molecule type" value="Genomic_DNA"/>
</dbReference>
<dbReference type="GO" id="GO:0004518">
    <property type="term" value="F:nuclease activity"/>
    <property type="evidence" value="ECO:0007669"/>
    <property type="project" value="UniProtKB-KW"/>
</dbReference>
<evidence type="ECO:0000259" key="8">
    <source>
        <dbReference type="Pfam" id="PF13359"/>
    </source>
</evidence>
<keyword evidence="5" id="KW-0479">Metal-binding</keyword>
<organism evidence="9">
    <name type="scientific">Prunus dulcis</name>
    <name type="common">Almond</name>
    <name type="synonym">Amygdalus dulcis</name>
    <dbReference type="NCBI Taxonomy" id="3755"/>
    <lineage>
        <taxon>Eukaryota</taxon>
        <taxon>Viridiplantae</taxon>
        <taxon>Streptophyta</taxon>
        <taxon>Embryophyta</taxon>
        <taxon>Tracheophyta</taxon>
        <taxon>Spermatophyta</taxon>
        <taxon>Magnoliopsida</taxon>
        <taxon>eudicotyledons</taxon>
        <taxon>Gunneridae</taxon>
        <taxon>Pentapetalae</taxon>
        <taxon>rosids</taxon>
        <taxon>fabids</taxon>
        <taxon>Rosales</taxon>
        <taxon>Rosaceae</taxon>
        <taxon>Amygdaloideae</taxon>
        <taxon>Amygdaleae</taxon>
        <taxon>Prunus</taxon>
    </lineage>
</organism>
<evidence type="ECO:0000256" key="1">
    <source>
        <dbReference type="ARBA" id="ARBA00001968"/>
    </source>
</evidence>
<dbReference type="AlphaFoldDB" id="A0A4Y1QX97"/>
<dbReference type="Pfam" id="PF13359">
    <property type="entry name" value="DDE_Tnp_4"/>
    <property type="match status" value="1"/>
</dbReference>
<evidence type="ECO:0000256" key="7">
    <source>
        <dbReference type="ARBA" id="ARBA00023242"/>
    </source>
</evidence>
<comment type="similarity">
    <text evidence="3">Belongs to the HARBI1 family.</text>
</comment>
<keyword evidence="7" id="KW-0539">Nucleus</keyword>
<name>A0A4Y1QX97_PRUDU</name>
<evidence type="ECO:0000256" key="4">
    <source>
        <dbReference type="ARBA" id="ARBA00022722"/>
    </source>
</evidence>